<dbReference type="GO" id="GO:0005840">
    <property type="term" value="C:ribosome"/>
    <property type="evidence" value="ECO:0007669"/>
    <property type="project" value="UniProtKB-KW"/>
</dbReference>
<dbReference type="Gene3D" id="3.30.1440.10">
    <property type="match status" value="1"/>
</dbReference>
<keyword evidence="2 5" id="KW-0689">Ribosomal protein</keyword>
<dbReference type="GO" id="GO:0006412">
    <property type="term" value="P:translation"/>
    <property type="evidence" value="ECO:0007669"/>
    <property type="project" value="UniProtKB-UniRule"/>
</dbReference>
<dbReference type="SUPFAM" id="SSF55282">
    <property type="entry name" value="RL5-like"/>
    <property type="match status" value="1"/>
</dbReference>
<dbReference type="GO" id="GO:1990904">
    <property type="term" value="C:ribonucleoprotein complex"/>
    <property type="evidence" value="ECO:0007669"/>
    <property type="project" value="UniProtKB-KW"/>
</dbReference>
<dbReference type="InterPro" id="IPR031310">
    <property type="entry name" value="Ribosomal_uL5_N"/>
</dbReference>
<dbReference type="PANTHER" id="PTHR11994">
    <property type="entry name" value="60S RIBOSOMAL PROTEIN L11-RELATED"/>
    <property type="match status" value="1"/>
</dbReference>
<evidence type="ECO:0000256" key="2">
    <source>
        <dbReference type="ARBA" id="ARBA00022980"/>
    </source>
</evidence>
<protein>
    <recommendedName>
        <fullName evidence="4 5">Large ribosomal subunit protein uL5</fullName>
    </recommendedName>
</protein>
<evidence type="ECO:0000256" key="1">
    <source>
        <dbReference type="ARBA" id="ARBA00008553"/>
    </source>
</evidence>
<evidence type="ECO:0000313" key="9">
    <source>
        <dbReference type="EMBL" id="CAA6814300.1"/>
    </source>
</evidence>
<dbReference type="Pfam" id="PF00281">
    <property type="entry name" value="Ribosomal_L5"/>
    <property type="match status" value="1"/>
</dbReference>
<evidence type="ECO:0000259" key="8">
    <source>
        <dbReference type="Pfam" id="PF00673"/>
    </source>
</evidence>
<dbReference type="Pfam" id="PF00673">
    <property type="entry name" value="Ribosomal_L5_C"/>
    <property type="match status" value="1"/>
</dbReference>
<dbReference type="HAMAP" id="MF_01333_B">
    <property type="entry name" value="Ribosomal_uL5_B"/>
    <property type="match status" value="1"/>
</dbReference>
<proteinExistence type="inferred from homology"/>
<feature type="domain" description="Large ribosomal subunit protein uL5 C-terminal" evidence="8">
    <location>
        <begin position="83"/>
        <end position="176"/>
    </location>
</feature>
<dbReference type="GO" id="GO:0003735">
    <property type="term" value="F:structural constituent of ribosome"/>
    <property type="evidence" value="ECO:0007669"/>
    <property type="project" value="InterPro"/>
</dbReference>
<evidence type="ECO:0000259" key="7">
    <source>
        <dbReference type="Pfam" id="PF00281"/>
    </source>
</evidence>
<dbReference type="InterPro" id="IPR002132">
    <property type="entry name" value="Ribosomal_uL5"/>
</dbReference>
<evidence type="ECO:0000256" key="6">
    <source>
        <dbReference type="RuleBase" id="RU003930"/>
    </source>
</evidence>
<evidence type="ECO:0000256" key="4">
    <source>
        <dbReference type="ARBA" id="ARBA00035245"/>
    </source>
</evidence>
<evidence type="ECO:0000256" key="5">
    <source>
        <dbReference type="HAMAP-Rule" id="MF_01333"/>
    </source>
</evidence>
<dbReference type="InterPro" id="IPR031309">
    <property type="entry name" value="Ribosomal_uL5_C"/>
</dbReference>
<keyword evidence="5" id="KW-0694">RNA-binding</keyword>
<dbReference type="FunFam" id="3.30.1440.10:FF:000001">
    <property type="entry name" value="50S ribosomal protein L5"/>
    <property type="match status" value="1"/>
</dbReference>
<comment type="function">
    <text evidence="5">This is 1 of the proteins that bind and probably mediate the attachment of the 5S RNA into the large ribosomal subunit, where it forms part of the central protuberance. In the 70S ribosome it contacts protein S13 of the 30S subunit (bridge B1b), connecting the 2 subunits; this bridge is implicated in subunit movement. Contacts the P site tRNA; the 5S rRNA and some of its associated proteins might help stabilize positioning of ribosome-bound tRNAs.</text>
</comment>
<gene>
    <name evidence="5" type="primary">rplE</name>
    <name evidence="9" type="ORF">HELGO_WM3671</name>
</gene>
<dbReference type="NCBIfam" id="NF000585">
    <property type="entry name" value="PRK00010.1"/>
    <property type="match status" value="1"/>
</dbReference>
<keyword evidence="3 5" id="KW-0687">Ribonucleoprotein</keyword>
<dbReference type="GO" id="GO:0000049">
    <property type="term" value="F:tRNA binding"/>
    <property type="evidence" value="ECO:0007669"/>
    <property type="project" value="UniProtKB-UniRule"/>
</dbReference>
<dbReference type="GO" id="GO:0019843">
    <property type="term" value="F:rRNA binding"/>
    <property type="evidence" value="ECO:0007669"/>
    <property type="project" value="UniProtKB-UniRule"/>
</dbReference>
<sequence length="181" mass="20001">MSRMKQKYNDIIPALREECGITNPMQTPKLEKIVISVGAGEEGKDSKLIANMQDTISLIAGQKAVVVTARKSVAGFKAREGAPTGIRVTLRGDNMYNFFDKLVSIALPRVKDFRGTPRKGFDGRGNYNFGLQEQLMFPEVEFDNVIKTHGMNIVVVTSTESDKEGFALLEKLGMPFAKGRN</sequence>
<keyword evidence="5" id="KW-0820">tRNA-binding</keyword>
<comment type="subunit">
    <text evidence="5">Part of the 50S ribosomal subunit; part of the 5S rRNA/L5/L18/L25 subcomplex. Contacts the 5S rRNA and the P site tRNA. Forms a bridge to the 30S subunit in the 70S ribosome.</text>
</comment>
<dbReference type="AlphaFoldDB" id="A0A6S6SUR4"/>
<dbReference type="InterPro" id="IPR020930">
    <property type="entry name" value="Ribosomal_uL5_bac-type"/>
</dbReference>
<dbReference type="PIRSF" id="PIRSF002161">
    <property type="entry name" value="Ribosomal_L5"/>
    <property type="match status" value="1"/>
</dbReference>
<accession>A0A6S6SUR4</accession>
<name>A0A6S6SUR4_9BACT</name>
<dbReference type="EMBL" id="CACVAS010000066">
    <property type="protein sequence ID" value="CAA6814300.1"/>
    <property type="molecule type" value="Genomic_DNA"/>
</dbReference>
<dbReference type="InterPro" id="IPR022803">
    <property type="entry name" value="Ribosomal_uL5_dom_sf"/>
</dbReference>
<keyword evidence="5" id="KW-0699">rRNA-binding</keyword>
<reference evidence="9" key="1">
    <citation type="submission" date="2020-01" db="EMBL/GenBank/DDBJ databases">
        <authorList>
            <person name="Meier V. D."/>
            <person name="Meier V D."/>
        </authorList>
    </citation>
    <scope>NUCLEOTIDE SEQUENCE</scope>
    <source>
        <strain evidence="9">HLG_WM_MAG_01</strain>
    </source>
</reference>
<organism evidence="9">
    <name type="scientific">uncultured Sulfurovum sp</name>
    <dbReference type="NCBI Taxonomy" id="269237"/>
    <lineage>
        <taxon>Bacteria</taxon>
        <taxon>Pseudomonadati</taxon>
        <taxon>Campylobacterota</taxon>
        <taxon>Epsilonproteobacteria</taxon>
        <taxon>Campylobacterales</taxon>
        <taxon>Sulfurovaceae</taxon>
        <taxon>Sulfurovum</taxon>
        <taxon>environmental samples</taxon>
    </lineage>
</organism>
<comment type="similarity">
    <text evidence="1 5 6">Belongs to the universal ribosomal protein uL5 family.</text>
</comment>
<evidence type="ECO:0000256" key="3">
    <source>
        <dbReference type="ARBA" id="ARBA00023274"/>
    </source>
</evidence>
<feature type="domain" description="Large ribosomal subunit protein uL5 N-terminal" evidence="7">
    <location>
        <begin position="23"/>
        <end position="79"/>
    </location>
</feature>